<keyword evidence="5" id="KW-0804">Transcription</keyword>
<evidence type="ECO:0000259" key="6">
    <source>
        <dbReference type="Pfam" id="PF04542"/>
    </source>
</evidence>
<evidence type="ECO:0000259" key="7">
    <source>
        <dbReference type="Pfam" id="PF08281"/>
    </source>
</evidence>
<evidence type="ECO:0000256" key="3">
    <source>
        <dbReference type="ARBA" id="ARBA00023082"/>
    </source>
</evidence>
<dbReference type="InterPro" id="IPR039425">
    <property type="entry name" value="RNA_pol_sigma-70-like"/>
</dbReference>
<evidence type="ECO:0000256" key="5">
    <source>
        <dbReference type="ARBA" id="ARBA00023163"/>
    </source>
</evidence>
<sequence length="202" mass="22673">MIAGDDRTLLDAVRTGSTEAFGELYSRHRMAAHTMAKQVVGTHSDAEDLVAEAFVKILDVLRRGGGPDSAFRAYLLTTVRNLAMTLNNRDRRVLLAAELDGFYRPDNYVPFIDPAVLKQERELVAKAFARLPRRWRHVLWCMEVEEETTAEMSHRLGISRNSAAALVYRARKGFREAYSQVCAGEPTRRRLAAPGQLLAEVA</sequence>
<dbReference type="InterPro" id="IPR007627">
    <property type="entry name" value="RNA_pol_sigma70_r2"/>
</dbReference>
<dbReference type="EMBL" id="FNOK01000070">
    <property type="protein sequence ID" value="SDZ40970.1"/>
    <property type="molecule type" value="Genomic_DNA"/>
</dbReference>
<evidence type="ECO:0000256" key="2">
    <source>
        <dbReference type="ARBA" id="ARBA00023015"/>
    </source>
</evidence>
<dbReference type="InterPro" id="IPR013325">
    <property type="entry name" value="RNA_pol_sigma_r2"/>
</dbReference>
<accession>A0A1H3STA6</accession>
<comment type="similarity">
    <text evidence="1">Belongs to the sigma-70 factor family. ECF subfamily.</text>
</comment>
<feature type="domain" description="RNA polymerase sigma-70 region 2" evidence="6">
    <location>
        <begin position="24"/>
        <end position="85"/>
    </location>
</feature>
<dbReference type="OrthoDB" id="4990598at2"/>
<evidence type="ECO:0000256" key="4">
    <source>
        <dbReference type="ARBA" id="ARBA00023125"/>
    </source>
</evidence>
<dbReference type="InterPro" id="IPR013249">
    <property type="entry name" value="RNA_pol_sigma70_r4_t2"/>
</dbReference>
<dbReference type="Proteomes" id="UP000199529">
    <property type="component" value="Unassembled WGS sequence"/>
</dbReference>
<dbReference type="Pfam" id="PF08281">
    <property type="entry name" value="Sigma70_r4_2"/>
    <property type="match status" value="1"/>
</dbReference>
<evidence type="ECO:0000256" key="1">
    <source>
        <dbReference type="ARBA" id="ARBA00010641"/>
    </source>
</evidence>
<name>A0A1H3STA6_9PSEU</name>
<dbReference type="InterPro" id="IPR036388">
    <property type="entry name" value="WH-like_DNA-bd_sf"/>
</dbReference>
<protein>
    <submittedName>
        <fullName evidence="8">RNA polymerase sigma factor, sigma-70 family</fullName>
    </submittedName>
</protein>
<keyword evidence="3" id="KW-0731">Sigma factor</keyword>
<proteinExistence type="inferred from homology"/>
<gene>
    <name evidence="8" type="ORF">SAMN05216215_10705</name>
</gene>
<dbReference type="AlphaFoldDB" id="A0A1H3STA6"/>
<dbReference type="PANTHER" id="PTHR43133:SF8">
    <property type="entry name" value="RNA POLYMERASE SIGMA FACTOR HI_1459-RELATED"/>
    <property type="match status" value="1"/>
</dbReference>
<dbReference type="InterPro" id="IPR014284">
    <property type="entry name" value="RNA_pol_sigma-70_dom"/>
</dbReference>
<keyword evidence="2" id="KW-0805">Transcription regulation</keyword>
<reference evidence="9" key="1">
    <citation type="submission" date="2016-10" db="EMBL/GenBank/DDBJ databases">
        <authorList>
            <person name="Varghese N."/>
            <person name="Submissions S."/>
        </authorList>
    </citation>
    <scope>NUCLEOTIDE SEQUENCE [LARGE SCALE GENOMIC DNA]</scope>
    <source>
        <strain evidence="9">CGMCC 4.3530</strain>
    </source>
</reference>
<dbReference type="InterPro" id="IPR013324">
    <property type="entry name" value="RNA_pol_sigma_r3/r4-like"/>
</dbReference>
<dbReference type="Gene3D" id="1.10.10.10">
    <property type="entry name" value="Winged helix-like DNA-binding domain superfamily/Winged helix DNA-binding domain"/>
    <property type="match status" value="1"/>
</dbReference>
<dbReference type="GO" id="GO:0016987">
    <property type="term" value="F:sigma factor activity"/>
    <property type="evidence" value="ECO:0007669"/>
    <property type="project" value="UniProtKB-KW"/>
</dbReference>
<dbReference type="Gene3D" id="1.10.1740.10">
    <property type="match status" value="1"/>
</dbReference>
<dbReference type="GO" id="GO:0006352">
    <property type="term" value="P:DNA-templated transcription initiation"/>
    <property type="evidence" value="ECO:0007669"/>
    <property type="project" value="InterPro"/>
</dbReference>
<feature type="domain" description="RNA polymerase sigma factor 70 region 4 type 2" evidence="7">
    <location>
        <begin position="122"/>
        <end position="172"/>
    </location>
</feature>
<dbReference type="STRING" id="418495.SAMN05216215_10705"/>
<dbReference type="PANTHER" id="PTHR43133">
    <property type="entry name" value="RNA POLYMERASE ECF-TYPE SIGMA FACTO"/>
    <property type="match status" value="1"/>
</dbReference>
<dbReference type="SUPFAM" id="SSF88659">
    <property type="entry name" value="Sigma3 and sigma4 domains of RNA polymerase sigma factors"/>
    <property type="match status" value="1"/>
</dbReference>
<dbReference type="GO" id="GO:0003677">
    <property type="term" value="F:DNA binding"/>
    <property type="evidence" value="ECO:0007669"/>
    <property type="project" value="UniProtKB-KW"/>
</dbReference>
<evidence type="ECO:0000313" key="8">
    <source>
        <dbReference type="EMBL" id="SDZ40970.1"/>
    </source>
</evidence>
<dbReference type="SUPFAM" id="SSF88946">
    <property type="entry name" value="Sigma2 domain of RNA polymerase sigma factors"/>
    <property type="match status" value="1"/>
</dbReference>
<keyword evidence="4" id="KW-0238">DNA-binding</keyword>
<keyword evidence="9" id="KW-1185">Reference proteome</keyword>
<evidence type="ECO:0000313" key="9">
    <source>
        <dbReference type="Proteomes" id="UP000199529"/>
    </source>
</evidence>
<dbReference type="NCBIfam" id="TIGR02937">
    <property type="entry name" value="sigma70-ECF"/>
    <property type="match status" value="1"/>
</dbReference>
<organism evidence="8 9">
    <name type="scientific">Saccharopolyspora shandongensis</name>
    <dbReference type="NCBI Taxonomy" id="418495"/>
    <lineage>
        <taxon>Bacteria</taxon>
        <taxon>Bacillati</taxon>
        <taxon>Actinomycetota</taxon>
        <taxon>Actinomycetes</taxon>
        <taxon>Pseudonocardiales</taxon>
        <taxon>Pseudonocardiaceae</taxon>
        <taxon>Saccharopolyspora</taxon>
    </lineage>
</organism>
<dbReference type="RefSeq" id="WP_093277089.1">
    <property type="nucleotide sequence ID" value="NZ_FNOK01000070.1"/>
</dbReference>
<dbReference type="Pfam" id="PF04542">
    <property type="entry name" value="Sigma70_r2"/>
    <property type="match status" value="1"/>
</dbReference>